<sequence length="253" mass="28783">MIPDDFAEIGFHAKPRSRVRITRYQVIGERSSGTNFVKRLIARNTDLKHSEALGWKHGFPGAQPVPQDLAVICMVRDAESWACSMHAKPWHTSPAMQGLRFDRFIRAQWDSVFDHPRYFKPAWRAGVPGGPLLLDRDPETGAAFSNLFALRLAKLYGLLSYLERDCSMVLLRMETAQAEPEAVIDAMRVVLGQRLREDRFRPVTRRLGAKFSPAIDARPPTPRRIGPKGIDFMRRQLDLRLEQRLGYSYGAAP</sequence>
<keyword evidence="2" id="KW-1185">Reference proteome</keyword>
<dbReference type="EMBL" id="VANS01000001">
    <property type="protein sequence ID" value="TMM54401.1"/>
    <property type="molecule type" value="Genomic_DNA"/>
</dbReference>
<organism evidence="1 2">
    <name type="scientific">Sulfitobacter sabulilitoris</name>
    <dbReference type="NCBI Taxonomy" id="2562655"/>
    <lineage>
        <taxon>Bacteria</taxon>
        <taxon>Pseudomonadati</taxon>
        <taxon>Pseudomonadota</taxon>
        <taxon>Alphaproteobacteria</taxon>
        <taxon>Rhodobacterales</taxon>
        <taxon>Roseobacteraceae</taxon>
        <taxon>Sulfitobacter</taxon>
    </lineage>
</organism>
<dbReference type="RefSeq" id="WP_138660573.1">
    <property type="nucleotide sequence ID" value="NZ_VANS01000001.1"/>
</dbReference>
<gene>
    <name evidence="1" type="ORF">FDT80_02065</name>
</gene>
<evidence type="ECO:0000313" key="1">
    <source>
        <dbReference type="EMBL" id="TMM54401.1"/>
    </source>
</evidence>
<dbReference type="AlphaFoldDB" id="A0A5S3PJB6"/>
<dbReference type="OrthoDB" id="7904151at2"/>
<comment type="caution">
    <text evidence="1">The sequence shown here is derived from an EMBL/GenBank/DDBJ whole genome shotgun (WGS) entry which is preliminary data.</text>
</comment>
<reference evidence="1 2" key="1">
    <citation type="submission" date="2019-05" db="EMBL/GenBank/DDBJ databases">
        <title>Sulfitobacter sabulilitoris sp. nov., isolated from a marine sand.</title>
        <authorList>
            <person name="Yoon J.-H."/>
        </authorList>
    </citation>
    <scope>NUCLEOTIDE SEQUENCE [LARGE SCALE GENOMIC DNA]</scope>
    <source>
        <strain evidence="1 2">HSMS-29</strain>
    </source>
</reference>
<name>A0A5S3PJB6_9RHOB</name>
<accession>A0A5S3PJB6</accession>
<evidence type="ECO:0008006" key="3">
    <source>
        <dbReference type="Google" id="ProtNLM"/>
    </source>
</evidence>
<proteinExistence type="predicted"/>
<dbReference type="Proteomes" id="UP000309550">
    <property type="component" value="Unassembled WGS sequence"/>
</dbReference>
<protein>
    <recommendedName>
        <fullName evidence="3">Sulfotransferase family protein</fullName>
    </recommendedName>
</protein>
<evidence type="ECO:0000313" key="2">
    <source>
        <dbReference type="Proteomes" id="UP000309550"/>
    </source>
</evidence>